<feature type="compositionally biased region" description="Low complexity" evidence="1">
    <location>
        <begin position="134"/>
        <end position="147"/>
    </location>
</feature>
<evidence type="ECO:0000259" key="2">
    <source>
        <dbReference type="PROSITE" id="PS50020"/>
    </source>
</evidence>
<dbReference type="FunFam" id="2.20.70.10:FF:000028">
    <property type="entry name" value="WW domain-containing protein"/>
    <property type="match status" value="1"/>
</dbReference>
<feature type="compositionally biased region" description="Low complexity" evidence="1">
    <location>
        <begin position="101"/>
        <end position="110"/>
    </location>
</feature>
<feature type="compositionally biased region" description="Basic and acidic residues" evidence="1">
    <location>
        <begin position="148"/>
        <end position="159"/>
    </location>
</feature>
<feature type="region of interest" description="Disordered" evidence="1">
    <location>
        <begin position="1"/>
        <end position="265"/>
    </location>
</feature>
<feature type="region of interest" description="Disordered" evidence="1">
    <location>
        <begin position="284"/>
        <end position="448"/>
    </location>
</feature>
<dbReference type="EMBL" id="MU865938">
    <property type="protein sequence ID" value="KAK4449221.1"/>
    <property type="molecule type" value="Genomic_DNA"/>
</dbReference>
<dbReference type="InterPro" id="IPR001202">
    <property type="entry name" value="WW_dom"/>
</dbReference>
<reference evidence="3" key="2">
    <citation type="submission" date="2023-05" db="EMBL/GenBank/DDBJ databases">
        <authorList>
            <consortium name="Lawrence Berkeley National Laboratory"/>
            <person name="Steindorff A."/>
            <person name="Hensen N."/>
            <person name="Bonometti L."/>
            <person name="Westerberg I."/>
            <person name="Brannstrom I.O."/>
            <person name="Guillou S."/>
            <person name="Cros-Aarteil S."/>
            <person name="Calhoun S."/>
            <person name="Haridas S."/>
            <person name="Kuo A."/>
            <person name="Mondo S."/>
            <person name="Pangilinan J."/>
            <person name="Riley R."/>
            <person name="Labutti K."/>
            <person name="Andreopoulos B."/>
            <person name="Lipzen A."/>
            <person name="Chen C."/>
            <person name="Yanf M."/>
            <person name="Daum C."/>
            <person name="Ng V."/>
            <person name="Clum A."/>
            <person name="Ohm R."/>
            <person name="Martin F."/>
            <person name="Silar P."/>
            <person name="Natvig D."/>
            <person name="Lalanne C."/>
            <person name="Gautier V."/>
            <person name="Ament-Velasquez S.L."/>
            <person name="Kruys A."/>
            <person name="Hutchinson M.I."/>
            <person name="Powell A.J."/>
            <person name="Barry K."/>
            <person name="Miller A.N."/>
            <person name="Grigoriev I.V."/>
            <person name="Debuchy R."/>
            <person name="Gladieux P."/>
            <person name="Thoren M.H."/>
            <person name="Johannesson H."/>
        </authorList>
    </citation>
    <scope>NUCLEOTIDE SEQUENCE</scope>
    <source>
        <strain evidence="3">PSN243</strain>
    </source>
</reference>
<dbReference type="Proteomes" id="UP001321760">
    <property type="component" value="Unassembled WGS sequence"/>
</dbReference>
<feature type="domain" description="WW" evidence="2">
    <location>
        <begin position="514"/>
        <end position="548"/>
    </location>
</feature>
<gene>
    <name evidence="3" type="ORF">QBC34DRAFT_93680</name>
</gene>
<evidence type="ECO:0000256" key="1">
    <source>
        <dbReference type="SAM" id="MobiDB-lite"/>
    </source>
</evidence>
<dbReference type="Pfam" id="PF00397">
    <property type="entry name" value="WW"/>
    <property type="match status" value="1"/>
</dbReference>
<dbReference type="SUPFAM" id="SSF51045">
    <property type="entry name" value="WW domain"/>
    <property type="match status" value="1"/>
</dbReference>
<feature type="compositionally biased region" description="Low complexity" evidence="1">
    <location>
        <begin position="54"/>
        <end position="72"/>
    </location>
</feature>
<dbReference type="Gene3D" id="3.60.21.70">
    <property type="entry name" value="PhoD-like phosphatase"/>
    <property type="match status" value="1"/>
</dbReference>
<name>A0AAV9GN96_9PEZI</name>
<dbReference type="PANTHER" id="PTHR46689">
    <property type="entry name" value="MEMBRANE PROTEIN, PUTATIVE-RELATED"/>
    <property type="match status" value="1"/>
</dbReference>
<dbReference type="InterPro" id="IPR036020">
    <property type="entry name" value="WW_dom_sf"/>
</dbReference>
<dbReference type="CDD" id="cd00201">
    <property type="entry name" value="WW"/>
    <property type="match status" value="1"/>
</dbReference>
<feature type="compositionally biased region" description="Polar residues" evidence="1">
    <location>
        <begin position="226"/>
        <end position="236"/>
    </location>
</feature>
<feature type="compositionally biased region" description="Low complexity" evidence="1">
    <location>
        <begin position="237"/>
        <end position="250"/>
    </location>
</feature>
<dbReference type="PROSITE" id="PS50020">
    <property type="entry name" value="WW_DOMAIN_2"/>
    <property type="match status" value="1"/>
</dbReference>
<evidence type="ECO:0000313" key="4">
    <source>
        <dbReference type="Proteomes" id="UP001321760"/>
    </source>
</evidence>
<dbReference type="GO" id="GO:0016020">
    <property type="term" value="C:membrane"/>
    <property type="evidence" value="ECO:0007669"/>
    <property type="project" value="TreeGrafter"/>
</dbReference>
<evidence type="ECO:0000313" key="3">
    <source>
        <dbReference type="EMBL" id="KAK4449221.1"/>
    </source>
</evidence>
<feature type="compositionally biased region" description="Low complexity" evidence="1">
    <location>
        <begin position="284"/>
        <end position="310"/>
    </location>
</feature>
<dbReference type="Pfam" id="PF19050">
    <property type="entry name" value="PhoD_2"/>
    <property type="match status" value="1"/>
</dbReference>
<dbReference type="PANTHER" id="PTHR46689:SF2">
    <property type="entry name" value="WW DOMAIN PROTEIN (AFU_ORTHOLOGUE AFUA_6G06520)"/>
    <property type="match status" value="1"/>
</dbReference>
<dbReference type="Gene3D" id="2.20.70.10">
    <property type="match status" value="1"/>
</dbReference>
<dbReference type="InterPro" id="IPR018946">
    <property type="entry name" value="PhoD-like_MPP"/>
</dbReference>
<dbReference type="SMART" id="SM00456">
    <property type="entry name" value="WW"/>
    <property type="match status" value="1"/>
</dbReference>
<comment type="caution">
    <text evidence="3">The sequence shown here is derived from an EMBL/GenBank/DDBJ whole genome shotgun (WGS) entry which is preliminary data.</text>
</comment>
<dbReference type="PROSITE" id="PS01159">
    <property type="entry name" value="WW_DOMAIN_1"/>
    <property type="match status" value="1"/>
</dbReference>
<dbReference type="InterPro" id="IPR043904">
    <property type="entry name" value="PhoD_2-like"/>
</dbReference>
<dbReference type="InterPro" id="IPR038607">
    <property type="entry name" value="PhoD-like_sf"/>
</dbReference>
<protein>
    <recommendedName>
        <fullName evidence="2">WW domain-containing protein</fullName>
    </recommendedName>
</protein>
<feature type="compositionally biased region" description="Polar residues" evidence="1">
    <location>
        <begin position="388"/>
        <end position="397"/>
    </location>
</feature>
<reference evidence="3" key="1">
    <citation type="journal article" date="2023" name="Mol. Phylogenet. Evol.">
        <title>Genome-scale phylogeny and comparative genomics of the fungal order Sordariales.</title>
        <authorList>
            <person name="Hensen N."/>
            <person name="Bonometti L."/>
            <person name="Westerberg I."/>
            <person name="Brannstrom I.O."/>
            <person name="Guillou S."/>
            <person name="Cros-Aarteil S."/>
            <person name="Calhoun S."/>
            <person name="Haridas S."/>
            <person name="Kuo A."/>
            <person name="Mondo S."/>
            <person name="Pangilinan J."/>
            <person name="Riley R."/>
            <person name="LaButti K."/>
            <person name="Andreopoulos B."/>
            <person name="Lipzen A."/>
            <person name="Chen C."/>
            <person name="Yan M."/>
            <person name="Daum C."/>
            <person name="Ng V."/>
            <person name="Clum A."/>
            <person name="Steindorff A."/>
            <person name="Ohm R.A."/>
            <person name="Martin F."/>
            <person name="Silar P."/>
            <person name="Natvig D.O."/>
            <person name="Lalanne C."/>
            <person name="Gautier V."/>
            <person name="Ament-Velasquez S.L."/>
            <person name="Kruys A."/>
            <person name="Hutchinson M.I."/>
            <person name="Powell A.J."/>
            <person name="Barry K."/>
            <person name="Miller A.N."/>
            <person name="Grigoriev I.V."/>
            <person name="Debuchy R."/>
            <person name="Gladieux P."/>
            <person name="Hiltunen Thoren M."/>
            <person name="Johannesson H."/>
        </authorList>
    </citation>
    <scope>NUCLEOTIDE SEQUENCE</scope>
    <source>
        <strain evidence="3">PSN243</strain>
    </source>
</reference>
<sequence length="1252" mass="133889">MASRSRDVPDEELFMSRPGPASDDCDSPTVEPLRIFKPQSPKPSDRFKYPAPPTSSSVASSSTSSKPAAVASLPPLPDFPMPFGASSSAAPLPYPDDRKATPSSSKPAASRLPYPDDGRKASPAPANRIYTSTPPASSSSPVPAMSPAEKKGGLAERRGTAPKPLQSPDSPGADRDELFVKPIRPAEQQPAHPAHSSQAGPAPKISNAYQQKPYYPPPGGAVRKNSGLQESNINRFSSTASTSTTRASRGSPPPPETPIDLPGGAIEARYAAAGISGTATLNSLQASSAAAQSRLAQYGGQPPAQAQPARPWTPTETPDQHPFGPPTVYQGSDVVAEPKPQAPQQPAFNLPPNPNQTNQAPAGSSLQVSVLEQDFARMQASTPPPAYSTVNSGSGATYPQEKARPGQAGANANANAAPNAATKPAGAAGPGARPSPAPASSSQAQKPVQAAAAVAPAVASSSATPVPAHNAGHSALANAGHPALANDAKPQAAQNGQPALTHTPSLLAAATSPPPLPEGWIAHLDQNSGQYYYIHLATQATQWEFPKGPNPLYHDSAPLSPTASTYGNPLGSPFLGGGKAGLASPMFQQPQTPGYAESILSVAASAAPSTAGFTGPPPSAGVDVYKVMPTNGVYFGPYLRYVNMDLEKGMWLGSILIVTDAPQPPTIHIHLSVDLSPNPRQLIPQNIFTHQRWSFYKYDMDLQMSDQGTERWTYAVTSHLGCTRYEFVVAGRYETGWRMVAHSGNDFAPSTNQNDRGKLGGVGFMWKDMLQKNVECGGFHVQLGLGDQIYGDRLWKEVPLLRQWLGMQGRENRKNTAWTARHEEDVSHAYFHYYTSHFDQPFMREAFAQIPHVLQIDDHDIFDGFGSYPDYMQQSAIFKNIGRIAIEMYLLFQHHTTVEILRNVSHDMDLFTITGSGWHFVKFLGPAVVVVGPDCRSERTQTRVMAGPTYQGLFPKVATLPPSVQHCIWMISVPVVYPRLETVETIANTIATGKKAVNTTYNILGKVTSSVAGVVGGKEMVQQGFKEVKKAVGKTGLMGNVLNQFGEFEMAEELKDLWTHESKDLERTYLIRTLQGIASQKGIRMTFLSGDVNCSGAGLVHDPSHPSDHKTMYQIIASPIVAAPASNYLLKMLHNNKLLYVPQNGHKSTHEVSDTKEDMMEIFHTDATGAAREHKKLMARRNYVAIVAYDPDAVAAGQQAGMQQYAASVASGHSGGLSKLSLAVDFVVQGDGAFQSTTKYGPVIVPHLEFGH</sequence>
<feature type="compositionally biased region" description="Low complexity" evidence="1">
    <location>
        <begin position="337"/>
        <end position="347"/>
    </location>
</feature>
<dbReference type="CDD" id="cd07389">
    <property type="entry name" value="MPP_PhoD"/>
    <property type="match status" value="1"/>
</dbReference>
<feature type="compositionally biased region" description="Low complexity" evidence="1">
    <location>
        <begin position="405"/>
        <end position="448"/>
    </location>
</feature>
<dbReference type="AlphaFoldDB" id="A0AAV9GN96"/>
<keyword evidence="4" id="KW-1185">Reference proteome</keyword>
<organism evidence="3 4">
    <name type="scientific">Podospora aff. communis PSN243</name>
    <dbReference type="NCBI Taxonomy" id="3040156"/>
    <lineage>
        <taxon>Eukaryota</taxon>
        <taxon>Fungi</taxon>
        <taxon>Dikarya</taxon>
        <taxon>Ascomycota</taxon>
        <taxon>Pezizomycotina</taxon>
        <taxon>Sordariomycetes</taxon>
        <taxon>Sordariomycetidae</taxon>
        <taxon>Sordariales</taxon>
        <taxon>Podosporaceae</taxon>
        <taxon>Podospora</taxon>
    </lineage>
</organism>
<proteinExistence type="predicted"/>
<accession>A0AAV9GN96</accession>